<dbReference type="InterPro" id="IPR010921">
    <property type="entry name" value="Trp_repressor/repl_initiator"/>
</dbReference>
<dbReference type="PANTHER" id="PTHR30050:SF2">
    <property type="entry name" value="CHROMOSOMAL REPLICATION INITIATOR PROTEIN DNAA"/>
    <property type="match status" value="1"/>
</dbReference>
<dbReference type="SUPFAM" id="SSF48295">
    <property type="entry name" value="TrpR-like"/>
    <property type="match status" value="1"/>
</dbReference>
<feature type="region of interest" description="Domain I, interacts with DnaA modulators" evidence="8">
    <location>
        <begin position="1"/>
        <end position="103"/>
    </location>
</feature>
<dbReference type="Proteomes" id="UP000281261">
    <property type="component" value="Unassembled WGS sequence"/>
</dbReference>
<dbReference type="NCBIfam" id="TIGR00362">
    <property type="entry name" value="DnaA"/>
    <property type="match status" value="1"/>
</dbReference>
<keyword evidence="3 8" id="KW-0235">DNA replication</keyword>
<comment type="caution">
    <text evidence="14">The sequence shown here is derived from an EMBL/GenBank/DDBJ whole genome shotgun (WGS) entry which is preliminary data.</text>
</comment>
<dbReference type="GO" id="GO:0005886">
    <property type="term" value="C:plasma membrane"/>
    <property type="evidence" value="ECO:0007669"/>
    <property type="project" value="TreeGrafter"/>
</dbReference>
<dbReference type="Pfam" id="PF08299">
    <property type="entry name" value="Bac_DnaA_C"/>
    <property type="match status" value="1"/>
</dbReference>
<dbReference type="InterPro" id="IPR001957">
    <property type="entry name" value="Chromosome_initiator_DnaA"/>
</dbReference>
<feature type="binding site" evidence="8">
    <location>
        <position position="162"/>
    </location>
    <ligand>
        <name>ATP</name>
        <dbReference type="ChEBI" id="CHEBI:30616"/>
    </ligand>
</feature>
<dbReference type="GO" id="GO:0008289">
    <property type="term" value="F:lipid binding"/>
    <property type="evidence" value="ECO:0007669"/>
    <property type="project" value="UniProtKB-KW"/>
</dbReference>
<dbReference type="InterPro" id="IPR038454">
    <property type="entry name" value="DnaA_N_sf"/>
</dbReference>
<accession>A0A420ZDE2</accession>
<dbReference type="GO" id="GO:0006275">
    <property type="term" value="P:regulation of DNA replication"/>
    <property type="evidence" value="ECO:0007669"/>
    <property type="project" value="UniProtKB-UniRule"/>
</dbReference>
<dbReference type="EMBL" id="QMNG01000002">
    <property type="protein sequence ID" value="RLC37634.1"/>
    <property type="molecule type" value="Genomic_DNA"/>
</dbReference>
<comment type="domain">
    <text evidence="8">Domain I is involved in oligomerization and binding regulators, domain II is flexibile and of varying length in different bacteria, domain III forms the AAA+ region, while domain IV binds dsDNA.</text>
</comment>
<feature type="domain" description="Chromosomal replication initiator DnaA C-terminal" evidence="13">
    <location>
        <begin position="361"/>
        <end position="430"/>
    </location>
</feature>
<dbReference type="InterPro" id="IPR027417">
    <property type="entry name" value="P-loop_NTPase"/>
</dbReference>
<comment type="function">
    <text evidence="8 10">Plays an essential role in the initiation and regulation of chromosomal replication. ATP-DnaA binds to the origin of replication (oriC) to initiate formation of the DNA replication initiation complex once per cell cycle. Binds the DnaA box (a 9 base pair repeat at the origin) and separates the double-stranded (ds)DNA. Forms a right-handed helical filament on oriC DNA; dsDNA binds to the exterior of the filament while single-stranded (ss)DNA is stabiized in the filament's interior. The ATP-DnaA-oriC complex binds and stabilizes one strand of the AT-rich DNA unwinding element (DUE), permitting loading of DNA polymerase. After initiation quickly degrades to an ADP-DnaA complex that is not apt for DNA replication. Binds acidic phospholipids.</text>
</comment>
<dbReference type="HAMAP" id="MF_00377">
    <property type="entry name" value="DnaA_bact"/>
    <property type="match status" value="1"/>
</dbReference>
<dbReference type="Gene3D" id="3.40.50.300">
    <property type="entry name" value="P-loop containing nucleotide triphosphate hydrolases"/>
    <property type="match status" value="1"/>
</dbReference>
<dbReference type="GO" id="GO:0005524">
    <property type="term" value="F:ATP binding"/>
    <property type="evidence" value="ECO:0007669"/>
    <property type="project" value="UniProtKB-UniRule"/>
</dbReference>
<dbReference type="Pfam" id="PF11638">
    <property type="entry name" value="DnaA_N"/>
    <property type="match status" value="1"/>
</dbReference>
<dbReference type="InterPro" id="IPR024633">
    <property type="entry name" value="DnaA_N_dom"/>
</dbReference>
<dbReference type="SMART" id="SM00382">
    <property type="entry name" value="AAA"/>
    <property type="match status" value="1"/>
</dbReference>
<gene>
    <name evidence="8 14" type="primary">dnaA</name>
    <name evidence="14" type="ORF">DRH29_00875</name>
</gene>
<comment type="similarity">
    <text evidence="1 8 11">Belongs to the DnaA family.</text>
</comment>
<evidence type="ECO:0000256" key="10">
    <source>
        <dbReference type="RuleBase" id="RU000577"/>
    </source>
</evidence>
<reference evidence="14 15" key="1">
    <citation type="submission" date="2018-06" db="EMBL/GenBank/DDBJ databases">
        <title>Extensive metabolic versatility and redundancy in microbially diverse, dynamic hydrothermal sediments.</title>
        <authorList>
            <person name="Dombrowski N."/>
            <person name="Teske A."/>
            <person name="Baker B.J."/>
        </authorList>
    </citation>
    <scope>NUCLEOTIDE SEQUENCE [LARGE SCALE GENOMIC DNA]</scope>
    <source>
        <strain evidence="14">B79_G16</strain>
    </source>
</reference>
<dbReference type="InterPro" id="IPR020591">
    <property type="entry name" value="Chromosome_initiator_DnaA-like"/>
</dbReference>
<evidence type="ECO:0000256" key="4">
    <source>
        <dbReference type="ARBA" id="ARBA00022741"/>
    </source>
</evidence>
<feature type="region of interest" description="Domain III, AAA+ region" evidence="8">
    <location>
        <begin position="116"/>
        <end position="332"/>
    </location>
</feature>
<evidence type="ECO:0000256" key="5">
    <source>
        <dbReference type="ARBA" id="ARBA00022840"/>
    </source>
</evidence>
<evidence type="ECO:0000256" key="3">
    <source>
        <dbReference type="ARBA" id="ARBA00022705"/>
    </source>
</evidence>
<dbReference type="FunFam" id="3.40.50.300:FF:000668">
    <property type="entry name" value="Chromosomal replication initiator protein DnaA"/>
    <property type="match status" value="1"/>
</dbReference>
<evidence type="ECO:0000256" key="7">
    <source>
        <dbReference type="ARBA" id="ARBA00023125"/>
    </source>
</evidence>
<evidence type="ECO:0000313" key="14">
    <source>
        <dbReference type="EMBL" id="RLC37634.1"/>
    </source>
</evidence>
<dbReference type="GO" id="GO:0005737">
    <property type="term" value="C:cytoplasm"/>
    <property type="evidence" value="ECO:0007669"/>
    <property type="project" value="UniProtKB-SubCell"/>
</dbReference>
<dbReference type="Pfam" id="PF00308">
    <property type="entry name" value="Bac_DnaA"/>
    <property type="match status" value="1"/>
</dbReference>
<feature type="domain" description="AAA+ ATPase" evidence="12">
    <location>
        <begin position="149"/>
        <end position="280"/>
    </location>
</feature>
<dbReference type="SMART" id="SM00760">
    <property type="entry name" value="Bac_DnaA_C"/>
    <property type="match status" value="1"/>
</dbReference>
<protein>
    <recommendedName>
        <fullName evidence="8 9">Chromosomal replication initiator protein DnaA</fullName>
    </recommendedName>
</protein>
<evidence type="ECO:0000259" key="12">
    <source>
        <dbReference type="SMART" id="SM00382"/>
    </source>
</evidence>
<evidence type="ECO:0000259" key="13">
    <source>
        <dbReference type="SMART" id="SM00760"/>
    </source>
</evidence>
<evidence type="ECO:0000256" key="1">
    <source>
        <dbReference type="ARBA" id="ARBA00006583"/>
    </source>
</evidence>
<keyword evidence="2 8" id="KW-0963">Cytoplasm</keyword>
<dbReference type="GO" id="GO:0006270">
    <property type="term" value="P:DNA replication initiation"/>
    <property type="evidence" value="ECO:0007669"/>
    <property type="project" value="UniProtKB-UniRule"/>
</dbReference>
<evidence type="ECO:0000256" key="6">
    <source>
        <dbReference type="ARBA" id="ARBA00023121"/>
    </source>
</evidence>
<comment type="caution">
    <text evidence="8">Lacks conserved residue(s) required for the propagation of feature annotation.</text>
</comment>
<keyword evidence="7 8" id="KW-0238">DNA-binding</keyword>
<feature type="binding site" evidence="8">
    <location>
        <position position="164"/>
    </location>
    <ligand>
        <name>ATP</name>
        <dbReference type="ChEBI" id="CHEBI:30616"/>
    </ligand>
</feature>
<evidence type="ECO:0000256" key="8">
    <source>
        <dbReference type="HAMAP-Rule" id="MF_00377"/>
    </source>
</evidence>
<dbReference type="PRINTS" id="PR00051">
    <property type="entry name" value="DNAA"/>
</dbReference>
<dbReference type="Gene3D" id="3.30.300.180">
    <property type="match status" value="1"/>
</dbReference>
<dbReference type="InterPro" id="IPR013317">
    <property type="entry name" value="DnaA_dom"/>
</dbReference>
<name>A0A420ZDE2_UNCK3</name>
<evidence type="ECO:0000313" key="15">
    <source>
        <dbReference type="Proteomes" id="UP000281261"/>
    </source>
</evidence>
<evidence type="ECO:0000256" key="11">
    <source>
        <dbReference type="RuleBase" id="RU004227"/>
    </source>
</evidence>
<keyword evidence="5 8" id="KW-0067">ATP-binding</keyword>
<feature type="binding site" evidence="8">
    <location>
        <position position="160"/>
    </location>
    <ligand>
        <name>ATP</name>
        <dbReference type="ChEBI" id="CHEBI:30616"/>
    </ligand>
</feature>
<dbReference type="CDD" id="cd06571">
    <property type="entry name" value="Bac_DnaA_C"/>
    <property type="match status" value="1"/>
</dbReference>
<dbReference type="SUPFAM" id="SSF52540">
    <property type="entry name" value="P-loop containing nucleoside triphosphate hydrolases"/>
    <property type="match status" value="1"/>
</dbReference>
<keyword evidence="4 8" id="KW-0547">Nucleotide-binding</keyword>
<organism evidence="14 15">
    <name type="scientific">candidate division Kazan bacterium</name>
    <dbReference type="NCBI Taxonomy" id="2202143"/>
    <lineage>
        <taxon>Bacteria</taxon>
        <taxon>Bacteria division Kazan-3B-28</taxon>
    </lineage>
</organism>
<evidence type="ECO:0000256" key="2">
    <source>
        <dbReference type="ARBA" id="ARBA00022490"/>
    </source>
</evidence>
<feature type="binding site" evidence="8">
    <location>
        <position position="163"/>
    </location>
    <ligand>
        <name>ATP</name>
        <dbReference type="ChEBI" id="CHEBI:30616"/>
    </ligand>
</feature>
<proteinExistence type="inferred from homology"/>
<dbReference type="GO" id="GO:0003688">
    <property type="term" value="F:DNA replication origin binding"/>
    <property type="evidence" value="ECO:0007669"/>
    <property type="project" value="UniProtKB-UniRule"/>
</dbReference>
<dbReference type="AlphaFoldDB" id="A0A420ZDE2"/>
<feature type="region of interest" description="Domain IV, binds dsDNA" evidence="8">
    <location>
        <begin position="333"/>
        <end position="456"/>
    </location>
</feature>
<dbReference type="PANTHER" id="PTHR30050">
    <property type="entry name" value="CHROMOSOMAL REPLICATION INITIATOR PROTEIN DNAA"/>
    <property type="match status" value="1"/>
</dbReference>
<dbReference type="InterPro" id="IPR003593">
    <property type="entry name" value="AAA+_ATPase"/>
</dbReference>
<dbReference type="CDD" id="cd00009">
    <property type="entry name" value="AAA"/>
    <property type="match status" value="1"/>
</dbReference>
<comment type="subcellular location">
    <subcellularLocation>
        <location evidence="8">Cytoplasm</location>
    </subcellularLocation>
</comment>
<comment type="subunit">
    <text evidence="8">Oligomerizes as a right-handed, spiral filament on DNA at oriC.</text>
</comment>
<dbReference type="Gene3D" id="1.10.1750.10">
    <property type="match status" value="1"/>
</dbReference>
<keyword evidence="6 8" id="KW-0446">Lipid-binding</keyword>
<sequence>MDKNNLWQVVLGEIEVGMSPANFQTWFKNTAIDSIDIEKGVVTIRVPNDFTKSWLQKKYQKEIHNRLNKQLGKVVMVQYVVGAGEKPSSRPLPNLERSILKSEVAPAFSQTAPREGLNPKFTFEQFIVGENSKLCYAAAEAVAEKPGVNNNPLFIYGGVGLGKTHLMQAIGNQILKNNPNSKVLYVTSERFTNEMVDAIRNKTMREFKEKYRNVDCLLIDDVQFLSGKEQTQEEFFHTFNALYGAGKQIVLTSDRPPKAIPALEKRLISRFICGMTADISIPSYETRLAILHSKLEASQKKIPEDILVYIARVVKDNVRELEGALTRVLAFAELNKSLLTTEDAKDLLAGIITGPGRRIVKPSEIIRAVASFFDLKKEELYGRKRTREIVIPRQVLIYLLREELDLPYKQIGDELGGRDHTTIIHDYKKIKKLLLENEYLVDQVTQIKNKLYAVDK</sequence>
<evidence type="ECO:0000256" key="9">
    <source>
        <dbReference type="NCBIfam" id="TIGR00362"/>
    </source>
</evidence>
<dbReference type="InterPro" id="IPR013159">
    <property type="entry name" value="DnaA_C"/>
</dbReference>
<dbReference type="Gene3D" id="1.10.8.60">
    <property type="match status" value="1"/>
</dbReference>